<dbReference type="InterPro" id="IPR058922">
    <property type="entry name" value="WHD_DRP"/>
</dbReference>
<dbReference type="OrthoDB" id="777601at2759"/>
<dbReference type="Gene3D" id="1.10.8.430">
    <property type="entry name" value="Helical domain of apoptotic protease-activating factors"/>
    <property type="match status" value="1"/>
</dbReference>
<evidence type="ECO:0000259" key="7">
    <source>
        <dbReference type="Pfam" id="PF18052"/>
    </source>
</evidence>
<keyword evidence="5" id="KW-0611">Plant defense</keyword>
<evidence type="ECO:0000313" key="9">
    <source>
        <dbReference type="EMBL" id="RLN04016.1"/>
    </source>
</evidence>
<dbReference type="InterPro" id="IPR027417">
    <property type="entry name" value="P-loop_NTPase"/>
</dbReference>
<dbReference type="GO" id="GO:0098542">
    <property type="term" value="P:defense response to other organism"/>
    <property type="evidence" value="ECO:0007669"/>
    <property type="project" value="TreeGrafter"/>
</dbReference>
<dbReference type="InterPro" id="IPR041118">
    <property type="entry name" value="Rx_N"/>
</dbReference>
<reference evidence="10" key="1">
    <citation type="journal article" date="2019" name="Nat. Commun.">
        <title>The genome of broomcorn millet.</title>
        <authorList>
            <person name="Zou C."/>
            <person name="Miki D."/>
            <person name="Li D."/>
            <person name="Tang Q."/>
            <person name="Xiao L."/>
            <person name="Rajput S."/>
            <person name="Deng P."/>
            <person name="Jia W."/>
            <person name="Huang R."/>
            <person name="Zhang M."/>
            <person name="Sun Y."/>
            <person name="Hu J."/>
            <person name="Fu X."/>
            <person name="Schnable P.S."/>
            <person name="Li F."/>
            <person name="Zhang H."/>
            <person name="Feng B."/>
            <person name="Zhu X."/>
            <person name="Liu R."/>
            <person name="Schnable J.C."/>
            <person name="Zhu J.-K."/>
            <person name="Zhang H."/>
        </authorList>
    </citation>
    <scope>NUCLEOTIDE SEQUENCE [LARGE SCALE GENOMIC DNA]</scope>
</reference>
<keyword evidence="2" id="KW-0433">Leucine-rich repeat</keyword>
<gene>
    <name evidence="9" type="ORF">C2845_PM13G09170</name>
</gene>
<dbReference type="Gene3D" id="3.40.50.300">
    <property type="entry name" value="P-loop containing nucleotide triphosphate hydrolases"/>
    <property type="match status" value="1"/>
</dbReference>
<evidence type="ECO:0000313" key="10">
    <source>
        <dbReference type="Proteomes" id="UP000275267"/>
    </source>
</evidence>
<keyword evidence="4" id="KW-0547">Nucleotide-binding</keyword>
<sequence>MADVARLLASAIVTQVGSKLGSVIGDQVTMLCCFEDDIVDMNETLETIGATMEDAEKRSIKEKEVQLWLKRLKNAALDISDMIDEFQPDSKQTDGKRTGILSCIDIARKITMANKMKKMRDQLEKIKEDHLKFKFEPYQRNDIEHLERETTSKDYDHRAWVYVSQVFDLRRIGNTIISQVLKEGRHDGDNLEFINGRLQELLDDKNTLVILDDLWEKDDSQLNKLKLMLNVCSKMKVLVTTRDEEIANRIGTITPCKLSPLNNAMRWDIIKKCINFESRDDQQHLEQIGQAIATKCGGVPLAAQALGFMLSRMDLKQWKEVSNSDIWNEPSTENSALPSLKLTYIAMPQYLRLCFAYCAIFPRGHNIAKDNLIHQWIALDFIKPSNMFSLLQLGEKYVGKLLGMSFLQYSTLTTQVRFMCRGLHSLNFCMHIIETHTHDSLNMMYNFS</sequence>
<comment type="caution">
    <text evidence="9">The sequence shown here is derived from an EMBL/GenBank/DDBJ whole genome shotgun (WGS) entry which is preliminary data.</text>
</comment>
<feature type="domain" description="NB-ARC" evidence="6">
    <location>
        <begin position="149"/>
        <end position="274"/>
    </location>
</feature>
<feature type="domain" description="Disease resistance N-terminal" evidence="7">
    <location>
        <begin position="13"/>
        <end position="94"/>
    </location>
</feature>
<dbReference type="Pfam" id="PF00931">
    <property type="entry name" value="NB-ARC"/>
    <property type="match status" value="1"/>
</dbReference>
<dbReference type="Gene3D" id="1.20.5.4130">
    <property type="match status" value="1"/>
</dbReference>
<dbReference type="Gene3D" id="1.10.10.10">
    <property type="entry name" value="Winged helix-like DNA-binding domain superfamily/Winged helix DNA-binding domain"/>
    <property type="match status" value="1"/>
</dbReference>
<dbReference type="SUPFAM" id="SSF52540">
    <property type="entry name" value="P-loop containing nucleoside triphosphate hydrolases"/>
    <property type="match status" value="1"/>
</dbReference>
<dbReference type="GO" id="GO:0043531">
    <property type="term" value="F:ADP binding"/>
    <property type="evidence" value="ECO:0007669"/>
    <property type="project" value="InterPro"/>
</dbReference>
<evidence type="ECO:0000259" key="8">
    <source>
        <dbReference type="Pfam" id="PF23559"/>
    </source>
</evidence>
<feature type="domain" description="Disease resistance protein winged helix" evidence="8">
    <location>
        <begin position="360"/>
        <end position="410"/>
    </location>
</feature>
<dbReference type="PANTHER" id="PTHR23155:SF1075">
    <property type="entry name" value="OS06G0644300 PROTEIN"/>
    <property type="match status" value="1"/>
</dbReference>
<dbReference type="EMBL" id="PQIB02000008">
    <property type="protein sequence ID" value="RLN04016.1"/>
    <property type="molecule type" value="Genomic_DNA"/>
</dbReference>
<proteinExistence type="inferred from homology"/>
<evidence type="ECO:0000256" key="5">
    <source>
        <dbReference type="ARBA" id="ARBA00022821"/>
    </source>
</evidence>
<organism evidence="9 10">
    <name type="scientific">Panicum miliaceum</name>
    <name type="common">Proso millet</name>
    <name type="synonym">Broomcorn millet</name>
    <dbReference type="NCBI Taxonomy" id="4540"/>
    <lineage>
        <taxon>Eukaryota</taxon>
        <taxon>Viridiplantae</taxon>
        <taxon>Streptophyta</taxon>
        <taxon>Embryophyta</taxon>
        <taxon>Tracheophyta</taxon>
        <taxon>Spermatophyta</taxon>
        <taxon>Magnoliopsida</taxon>
        <taxon>Liliopsida</taxon>
        <taxon>Poales</taxon>
        <taxon>Poaceae</taxon>
        <taxon>PACMAD clade</taxon>
        <taxon>Panicoideae</taxon>
        <taxon>Panicodae</taxon>
        <taxon>Paniceae</taxon>
        <taxon>Panicinae</taxon>
        <taxon>Panicum</taxon>
        <taxon>Panicum sect. Panicum</taxon>
    </lineage>
</organism>
<keyword evidence="3" id="KW-0677">Repeat</keyword>
<dbReference type="InterPro" id="IPR002182">
    <property type="entry name" value="NB-ARC"/>
</dbReference>
<dbReference type="InterPro" id="IPR042197">
    <property type="entry name" value="Apaf_helical"/>
</dbReference>
<dbReference type="PRINTS" id="PR00364">
    <property type="entry name" value="DISEASERSIST"/>
</dbReference>
<dbReference type="InterPro" id="IPR036388">
    <property type="entry name" value="WH-like_DNA-bd_sf"/>
</dbReference>
<dbReference type="Pfam" id="PF23559">
    <property type="entry name" value="WHD_DRP"/>
    <property type="match status" value="1"/>
</dbReference>
<dbReference type="Proteomes" id="UP000275267">
    <property type="component" value="Unassembled WGS sequence"/>
</dbReference>
<dbReference type="STRING" id="4540.A0A3L6RI43"/>
<protein>
    <submittedName>
        <fullName evidence="9">Disease resistance protein RGA1</fullName>
    </submittedName>
</protein>
<dbReference type="AlphaFoldDB" id="A0A3L6RI43"/>
<dbReference type="Pfam" id="PF18052">
    <property type="entry name" value="Rx_N"/>
    <property type="match status" value="1"/>
</dbReference>
<dbReference type="InterPro" id="IPR044974">
    <property type="entry name" value="Disease_R_plants"/>
</dbReference>
<dbReference type="PANTHER" id="PTHR23155">
    <property type="entry name" value="DISEASE RESISTANCE PROTEIN RP"/>
    <property type="match status" value="1"/>
</dbReference>
<evidence type="ECO:0000256" key="1">
    <source>
        <dbReference type="ARBA" id="ARBA00008894"/>
    </source>
</evidence>
<comment type="similarity">
    <text evidence="1">Belongs to the disease resistance NB-LRR family.</text>
</comment>
<accession>A0A3L6RI43</accession>
<evidence type="ECO:0000259" key="6">
    <source>
        <dbReference type="Pfam" id="PF00931"/>
    </source>
</evidence>
<keyword evidence="10" id="KW-1185">Reference proteome</keyword>
<evidence type="ECO:0000256" key="4">
    <source>
        <dbReference type="ARBA" id="ARBA00022741"/>
    </source>
</evidence>
<evidence type="ECO:0000256" key="2">
    <source>
        <dbReference type="ARBA" id="ARBA00022614"/>
    </source>
</evidence>
<name>A0A3L6RI43_PANMI</name>
<evidence type="ECO:0000256" key="3">
    <source>
        <dbReference type="ARBA" id="ARBA00022737"/>
    </source>
</evidence>